<dbReference type="OrthoDB" id="156233at2157"/>
<dbReference type="PANTHER" id="PTHR34236">
    <property type="entry name" value="DIMETHYL SULFOXIDE REDUCTASE TRANSCRIPTIONAL ACTIVATOR"/>
    <property type="match status" value="1"/>
</dbReference>
<evidence type="ECO:0000256" key="2">
    <source>
        <dbReference type="ARBA" id="ARBA00023163"/>
    </source>
</evidence>
<evidence type="ECO:0000259" key="4">
    <source>
        <dbReference type="Pfam" id="PF15915"/>
    </source>
</evidence>
<keyword evidence="6" id="KW-1185">Reference proteome</keyword>
<dbReference type="EMBL" id="AOJI01000002">
    <property type="protein sequence ID" value="EMA70737.1"/>
    <property type="molecule type" value="Genomic_DNA"/>
</dbReference>
<dbReference type="Pfam" id="PF15915">
    <property type="entry name" value="BAT"/>
    <property type="match status" value="1"/>
</dbReference>
<dbReference type="Proteomes" id="UP000011575">
    <property type="component" value="Unassembled WGS sequence"/>
</dbReference>
<name>M0PL35_9EURY</name>
<gene>
    <name evidence="5" type="ORF">C461_00572</name>
</gene>
<proteinExistence type="predicted"/>
<dbReference type="Pfam" id="PF04967">
    <property type="entry name" value="HTH_10"/>
    <property type="match status" value="1"/>
</dbReference>
<comment type="caution">
    <text evidence="5">The sequence shown here is derived from an EMBL/GenBank/DDBJ whole genome shotgun (WGS) entry which is preliminary data.</text>
</comment>
<evidence type="ECO:0000256" key="1">
    <source>
        <dbReference type="ARBA" id="ARBA00023015"/>
    </source>
</evidence>
<feature type="domain" description="Bacterioopsin transcriptional activator GAF and HTH associated" evidence="4">
    <location>
        <begin position="6"/>
        <end position="124"/>
    </location>
</feature>
<dbReference type="InterPro" id="IPR031803">
    <property type="entry name" value="BAT_GAF/HTH-assoc"/>
</dbReference>
<feature type="domain" description="HTH bat-type" evidence="3">
    <location>
        <begin position="156"/>
        <end position="207"/>
    </location>
</feature>
<organism evidence="5 6">
    <name type="scientific">Halorubrum aidingense JCM 13560</name>
    <dbReference type="NCBI Taxonomy" id="1230454"/>
    <lineage>
        <taxon>Archaea</taxon>
        <taxon>Methanobacteriati</taxon>
        <taxon>Methanobacteriota</taxon>
        <taxon>Stenosarchaea group</taxon>
        <taxon>Halobacteria</taxon>
        <taxon>Halobacteriales</taxon>
        <taxon>Haloferacaceae</taxon>
        <taxon>Halorubrum</taxon>
    </lineage>
</organism>
<evidence type="ECO:0000313" key="6">
    <source>
        <dbReference type="Proteomes" id="UP000011575"/>
    </source>
</evidence>
<keyword evidence="2" id="KW-0804">Transcription</keyword>
<protein>
    <submittedName>
        <fullName evidence="5">DNA binding domain-containing protein</fullName>
    </submittedName>
</protein>
<dbReference type="PANTHER" id="PTHR34236:SF1">
    <property type="entry name" value="DIMETHYL SULFOXIDE REDUCTASE TRANSCRIPTIONAL ACTIVATOR"/>
    <property type="match status" value="1"/>
</dbReference>
<accession>M0PL35</accession>
<evidence type="ECO:0000313" key="5">
    <source>
        <dbReference type="EMBL" id="EMA70737.1"/>
    </source>
</evidence>
<dbReference type="RefSeq" id="WP_007997680.1">
    <property type="nucleotide sequence ID" value="NZ_AOJI01000002.1"/>
</dbReference>
<dbReference type="PATRIC" id="fig|1230454.4.peg.118"/>
<dbReference type="InterPro" id="IPR007050">
    <property type="entry name" value="HTH_bacterioopsin"/>
</dbReference>
<reference evidence="5 6" key="1">
    <citation type="journal article" date="2014" name="PLoS Genet.">
        <title>Phylogenetically driven sequencing of extremely halophilic archaea reveals strategies for static and dynamic osmo-response.</title>
        <authorList>
            <person name="Becker E.A."/>
            <person name="Seitzer P.M."/>
            <person name="Tritt A."/>
            <person name="Larsen D."/>
            <person name="Krusor M."/>
            <person name="Yao A.I."/>
            <person name="Wu D."/>
            <person name="Madern D."/>
            <person name="Eisen J.A."/>
            <person name="Darling A.E."/>
            <person name="Facciotti M.T."/>
        </authorList>
    </citation>
    <scope>NUCLEOTIDE SEQUENCE [LARGE SCALE GENOMIC DNA]</scope>
    <source>
        <strain evidence="5 6">JCM 13560</strain>
    </source>
</reference>
<keyword evidence="1" id="KW-0805">Transcription regulation</keyword>
<evidence type="ECO:0000259" key="3">
    <source>
        <dbReference type="Pfam" id="PF04967"/>
    </source>
</evidence>
<dbReference type="AlphaFoldDB" id="M0PL35"/>
<sequence>METVVDVTVPTDQFVLAEAIERVPDVELEFVRFAIHDSACTAPFLWASTNQPDRLEAAMRNDPSTERANCLSRDDGRDLYSVDWTTRAECLIDEFAEADGSVLGARGTSDRWTFRILFPDRETASGTFQTWCDDGIGLSLARIGNLSRREGDKGGLSATQYSTIAHAFQADYYSVPRGATLAELATNFDVSHQAVSERLRRGHSHLVEQMLSESSAGV</sequence>